<dbReference type="EMBL" id="KN406695">
    <property type="protein sequence ID" value="KHG16666.1"/>
    <property type="molecule type" value="Genomic_DNA"/>
</dbReference>
<evidence type="ECO:0000313" key="3">
    <source>
        <dbReference type="EMBL" id="KHG09605.1"/>
    </source>
</evidence>
<dbReference type="EMBL" id="KN413795">
    <property type="protein sequence ID" value="KHG19732.1"/>
    <property type="molecule type" value="Genomic_DNA"/>
</dbReference>
<evidence type="ECO:0000313" key="11">
    <source>
        <dbReference type="EMBL" id="KHG20677.1"/>
    </source>
</evidence>
<organism evidence="1 24">
    <name type="scientific">Gossypium arboreum</name>
    <name type="common">Tree cotton</name>
    <name type="synonym">Gossypium nanking</name>
    <dbReference type="NCBI Taxonomy" id="29729"/>
    <lineage>
        <taxon>Eukaryota</taxon>
        <taxon>Viridiplantae</taxon>
        <taxon>Streptophyta</taxon>
        <taxon>Embryophyta</taxon>
        <taxon>Tracheophyta</taxon>
        <taxon>Spermatophyta</taxon>
        <taxon>Magnoliopsida</taxon>
        <taxon>eudicotyledons</taxon>
        <taxon>Gunneridae</taxon>
        <taxon>Pentapetalae</taxon>
        <taxon>rosids</taxon>
        <taxon>malvids</taxon>
        <taxon>Malvales</taxon>
        <taxon>Malvaceae</taxon>
        <taxon>Malvoideae</taxon>
        <taxon>Gossypium</taxon>
    </lineage>
</organism>
<dbReference type="EMBL" id="KN456742">
    <property type="protein sequence ID" value="KHG30437.1"/>
    <property type="molecule type" value="Genomic_DNA"/>
</dbReference>
<dbReference type="EMBL" id="KN414353">
    <property type="protein sequence ID" value="KHG19922.1"/>
    <property type="molecule type" value="Genomic_DNA"/>
</dbReference>
<dbReference type="EMBL" id="KN411303">
    <property type="protein sequence ID" value="KHG18744.1"/>
    <property type="molecule type" value="Genomic_DNA"/>
</dbReference>
<dbReference type="EMBL" id="JRRC01474043">
    <property type="protein sequence ID" value="KHG07404.1"/>
    <property type="molecule type" value="Genomic_DNA"/>
</dbReference>
<reference evidence="24" key="2">
    <citation type="submission" date="2014-09" db="EMBL/GenBank/DDBJ databases">
        <authorList>
            <person name="Mudge J."/>
            <person name="Ramaraj T."/>
            <person name="Lindquist I.E."/>
            <person name="Bharti A.K."/>
            <person name="Sundararajan A."/>
            <person name="Cameron C.T."/>
            <person name="Woodward J.E."/>
            <person name="May G.D."/>
            <person name="Brubaker C."/>
            <person name="Broadhvest J."/>
            <person name="Wilkins T.A."/>
        </authorList>
    </citation>
    <scope>NUCLEOTIDE SEQUENCE</scope>
    <source>
        <strain evidence="24">cv. AKA8401</strain>
    </source>
</reference>
<dbReference type="EMBL" id="KN402538">
    <property type="protein sequence ID" value="KHG14896.1"/>
    <property type="molecule type" value="Genomic_DNA"/>
</dbReference>
<evidence type="ECO:0000313" key="17">
    <source>
        <dbReference type="EMBL" id="KHG23072.1"/>
    </source>
</evidence>
<dbReference type="EMBL" id="KN445084">
    <property type="protein sequence ID" value="KHG28470.1"/>
    <property type="molecule type" value="Genomic_DNA"/>
</dbReference>
<dbReference type="EMBL" id="JRRC01514630">
    <property type="protein sequence ID" value="KHG08898.1"/>
    <property type="molecule type" value="Genomic_DNA"/>
</dbReference>
<sequence length="55" mass="6260">MRFRSLAIGFGIKEVEVIHTIEAPFWYKFWLNFEMACIGPSFVEGHVPSGLCKLG</sequence>
<evidence type="ECO:0000313" key="16">
    <source>
        <dbReference type="EMBL" id="KHG22524.1"/>
    </source>
</evidence>
<dbReference type="EMBL" id="KN436254">
    <property type="protein sequence ID" value="KHG26377.1"/>
    <property type="molecule type" value="Genomic_DNA"/>
</dbReference>
<accession>A0A0B0N6D4</accession>
<dbReference type="Proteomes" id="UP000032142">
    <property type="component" value="Unassembled WGS sequence"/>
</dbReference>
<evidence type="ECO:0000313" key="14">
    <source>
        <dbReference type="EMBL" id="KHG22273.1"/>
    </source>
</evidence>
<evidence type="ECO:0000313" key="12">
    <source>
        <dbReference type="EMBL" id="KHG21055.1"/>
    </source>
</evidence>
<evidence type="ECO:0000313" key="1">
    <source>
        <dbReference type="EMBL" id="KHG07404.1"/>
    </source>
</evidence>
<evidence type="ECO:0000313" key="8">
    <source>
        <dbReference type="EMBL" id="KHG18744.1"/>
    </source>
</evidence>
<evidence type="ECO:0000313" key="13">
    <source>
        <dbReference type="EMBL" id="KHG21373.1"/>
    </source>
</evidence>
<dbReference type="EMBL" id="KN391598">
    <property type="protein sequence ID" value="KHG09605.1"/>
    <property type="molecule type" value="Genomic_DNA"/>
</dbReference>
<evidence type="ECO:0000313" key="2">
    <source>
        <dbReference type="EMBL" id="KHG08898.1"/>
    </source>
</evidence>
<dbReference type="EMBL" id="KN418334">
    <property type="protein sequence ID" value="KHG21373.1"/>
    <property type="molecule type" value="Genomic_DNA"/>
</dbReference>
<evidence type="ECO:0000313" key="23">
    <source>
        <dbReference type="EMBL" id="KHG30535.1"/>
    </source>
</evidence>
<evidence type="ECO:0000313" key="20">
    <source>
        <dbReference type="EMBL" id="KHG28417.1"/>
    </source>
</evidence>
<dbReference type="EMBL" id="KN421201">
    <property type="protein sequence ID" value="KHG22273.1"/>
    <property type="molecule type" value="Genomic_DNA"/>
</dbReference>
<dbReference type="EMBL" id="KN444851">
    <property type="protein sequence ID" value="KHG28417.1"/>
    <property type="molecule type" value="Genomic_DNA"/>
</dbReference>
<evidence type="ECO:0000313" key="19">
    <source>
        <dbReference type="EMBL" id="KHG26377.1"/>
    </source>
</evidence>
<dbReference type="EMBL" id="KN410016">
    <property type="protein sequence ID" value="KHG18170.1"/>
    <property type="molecule type" value="Genomic_DNA"/>
</dbReference>
<dbReference type="EMBL" id="KN422009">
    <property type="protein sequence ID" value="KHG22524.1"/>
    <property type="molecule type" value="Genomic_DNA"/>
</dbReference>
<dbReference type="EMBL" id="KN423758">
    <property type="protein sequence ID" value="KHG23072.1"/>
    <property type="molecule type" value="Genomic_DNA"/>
</dbReference>
<evidence type="ECO:0000313" key="21">
    <source>
        <dbReference type="EMBL" id="KHG28470.1"/>
    </source>
</evidence>
<dbReference type="EMBL" id="KN421695">
    <property type="protein sequence ID" value="KHG22427.1"/>
    <property type="molecule type" value="Genomic_DNA"/>
</dbReference>
<evidence type="ECO:0000313" key="6">
    <source>
        <dbReference type="EMBL" id="KHG16666.1"/>
    </source>
</evidence>
<evidence type="ECO:0000313" key="4">
    <source>
        <dbReference type="EMBL" id="KHG13768.1"/>
    </source>
</evidence>
<dbReference type="EMBL" id="KN400234">
    <property type="protein sequence ID" value="KHG13768.1"/>
    <property type="molecule type" value="Genomic_DNA"/>
</dbReference>
<dbReference type="EMBL" id="KN423758">
    <property type="protein sequence ID" value="KHG23073.1"/>
    <property type="molecule type" value="Genomic_DNA"/>
</dbReference>
<name>A0A0B0N6D4_GOSAR</name>
<evidence type="ECO:0000313" key="10">
    <source>
        <dbReference type="EMBL" id="KHG19922.1"/>
    </source>
</evidence>
<gene>
    <name evidence="3" type="ORF">F383_03185</name>
    <name evidence="13" type="ORF">F383_03206</name>
    <name evidence="19" type="ORF">F383_07239</name>
    <name evidence="23" type="ORF">F383_13159</name>
    <name evidence="20" type="ORF">F383_15418</name>
    <name evidence="21" type="ORF">F383_16219</name>
    <name evidence="4" type="ORF">F383_17645</name>
    <name evidence="5" type="ORF">F383_18470</name>
    <name evidence="7" type="ORF">F383_21066</name>
    <name evidence="6" type="ORF">F383_21748</name>
    <name evidence="9" type="ORF">F383_23993</name>
    <name evidence="11" type="ORF">F383_24270</name>
    <name evidence="10" type="ORF">F383_24495</name>
    <name evidence="8" type="ORF">F383_25573</name>
    <name evidence="15" type="ORF">F383_26617</name>
    <name evidence="12" type="ORF">F383_26826</name>
    <name evidence="14" type="ORF">F383_27469</name>
    <name evidence="16" type="ORF">F383_29376</name>
    <name evidence="17" type="ORF">F383_29728</name>
    <name evidence="18" type="ORF">F383_29729</name>
    <name evidence="1" type="ORF">F383_34601</name>
    <name evidence="2" type="ORF">F383_36018</name>
    <name evidence="22" type="ORF">F383_36537</name>
</gene>
<reference evidence="1" key="1">
    <citation type="submission" date="2014-09" db="EMBL/GenBank/DDBJ databases">
        <title>G. arboreum L. cv. AKA8401 A2 genome assembly version 1.0.</title>
        <authorList>
            <person name="Mudge J."/>
            <person name="Ramaraj T."/>
            <person name="Lindquist I.E."/>
            <person name="Bharti A.K."/>
            <person name="Sundararajan A."/>
            <person name="Cameron C.T."/>
            <person name="Woodward J.E."/>
            <person name="May G.D."/>
            <person name="Brubaker C."/>
            <person name="Broadhvest J."/>
            <person name="Wilkins T.A."/>
        </authorList>
    </citation>
    <scope>NUCLEOTIDE SEQUENCE</scope>
</reference>
<evidence type="ECO:0000313" key="7">
    <source>
        <dbReference type="EMBL" id="KHG18170.1"/>
    </source>
</evidence>
<dbReference type="EMBL" id="KN457758">
    <property type="protein sequence ID" value="KHG30535.1"/>
    <property type="molecule type" value="Genomic_DNA"/>
</dbReference>
<evidence type="ECO:0000313" key="18">
    <source>
        <dbReference type="EMBL" id="KHG23073.1"/>
    </source>
</evidence>
<evidence type="ECO:0000313" key="24">
    <source>
        <dbReference type="Proteomes" id="UP000032142"/>
    </source>
</evidence>
<dbReference type="AlphaFoldDB" id="A0A0B0N6D4"/>
<proteinExistence type="predicted"/>
<keyword evidence="24" id="KW-1185">Reference proteome</keyword>
<dbReference type="EMBL" id="KN417441">
    <property type="protein sequence ID" value="KHG21055.1"/>
    <property type="molecule type" value="Genomic_DNA"/>
</dbReference>
<evidence type="ECO:0000313" key="22">
    <source>
        <dbReference type="EMBL" id="KHG30437.1"/>
    </source>
</evidence>
<evidence type="ECO:0000313" key="15">
    <source>
        <dbReference type="EMBL" id="KHG22427.1"/>
    </source>
</evidence>
<protein>
    <submittedName>
        <fullName evidence="1">Uncharacterized protein</fullName>
    </submittedName>
</protein>
<dbReference type="EMBL" id="KN416362">
    <property type="protein sequence ID" value="KHG20677.1"/>
    <property type="molecule type" value="Genomic_DNA"/>
</dbReference>
<evidence type="ECO:0000313" key="9">
    <source>
        <dbReference type="EMBL" id="KHG19732.1"/>
    </source>
</evidence>
<evidence type="ECO:0000313" key="5">
    <source>
        <dbReference type="EMBL" id="KHG14896.1"/>
    </source>
</evidence>